<feature type="compositionally biased region" description="Basic residues" evidence="3">
    <location>
        <begin position="439"/>
        <end position="448"/>
    </location>
</feature>
<dbReference type="GO" id="GO:0005666">
    <property type="term" value="C:RNA polymerase III complex"/>
    <property type="evidence" value="ECO:0007669"/>
    <property type="project" value="InterPro"/>
</dbReference>
<feature type="compositionally biased region" description="Basic and acidic residues" evidence="3">
    <location>
        <begin position="681"/>
        <end position="694"/>
    </location>
</feature>
<protein>
    <recommendedName>
        <fullName evidence="6">Urease accessory protein UreD</fullName>
    </recommendedName>
</protein>
<dbReference type="Pfam" id="PF01774">
    <property type="entry name" value="UreD"/>
    <property type="match status" value="1"/>
</dbReference>
<feature type="region of interest" description="Disordered" evidence="3">
    <location>
        <begin position="732"/>
        <end position="766"/>
    </location>
</feature>
<feature type="region of interest" description="Disordered" evidence="3">
    <location>
        <begin position="578"/>
        <end position="659"/>
    </location>
</feature>
<sequence>MVQVWSHPFPKTSASPGDGKIVANLLPGGGNGLETIVYQYPLKLISPTSPSGGQKSVLVFLLSYGGGLVGGDSVNLSIDIRAGASLSLITQGHTKIFKSPSPDVITSQTMHVQMDQDSALCLLPDPVQPFEDSVYAQTQIFKMASRCSLCLLDWVTAGRTARGENWSFVKWNGRNEVWLCGADQPRDRLLVRDTVLLSGEGSTAVGLSLRDTMHKMTIFGTLILRGTMVESLGKFFLSEFDALPRLGARDFRSKEDREGEAKNLSNFEQWRCQRIEMEKNQGVLWSAAHVRGCVVVKFAAPAVETGREWIGSMLVKEGTIDARFGEAALMCADNMVRGRANARGGRRGGAAAGTQRAAAASIDEAGSAAPVEPTTAAPDSAGAPSTATRRGTTTRATRAPSANRFRPKAVRRDEADRDTLARLEEKKASERAAEERRAQGRSRYRSKRSRGDAMGSRGGWGRGTSTASGPFSGGLAASSSRAGGWFGGGGPGGGGSSSRPDSKGFSQADASRMREARINADKLHVMTPDEELDSDDEAMMAALSNRTSSSMPMGIYRREHKETGVVVATTAELEAAEQANGDEESLWIDGDGAVPPTEQPEEQGVWDTKAGGRITVKKEPGTEDRMDLDADIKSSPGKEKKSALATKPKKEIPQDPEDKTIQADMNLLASELGAVTVTEDGETKTEGPTNKDGRMYLFQFPPLIPPIKQVAAPQPKSKVKEEPKAFNMLDAVPSTSNAAPVDLTQEDASRQATAEEEEEEEERNGFRSQLLAQGGMIGKLNVRKSGKVELDWGGMTLEMSPAAGMNFLTTAVIVEENDEKPQHGVVGGDSTGMGKIMGRFVLAPVWNEEEEWNVPPEELIAG</sequence>
<evidence type="ECO:0008006" key="6">
    <source>
        <dbReference type="Google" id="ProtNLM"/>
    </source>
</evidence>
<dbReference type="STRING" id="94208.A0A2S4KXY6"/>
<gene>
    <name evidence="4" type="ORF">TPAR_04762</name>
</gene>
<feature type="compositionally biased region" description="Low complexity" evidence="3">
    <location>
        <begin position="352"/>
        <end position="369"/>
    </location>
</feature>
<dbReference type="PANTHER" id="PTHR33643:SF1">
    <property type="entry name" value="UREASE ACCESSORY PROTEIN D"/>
    <property type="match status" value="1"/>
</dbReference>
<dbReference type="OrthoDB" id="5550464at2759"/>
<evidence type="ECO:0000313" key="4">
    <source>
        <dbReference type="EMBL" id="POR35045.1"/>
    </source>
</evidence>
<dbReference type="EMBL" id="PKSG01000473">
    <property type="protein sequence ID" value="POR35045.1"/>
    <property type="molecule type" value="Genomic_DNA"/>
</dbReference>
<feature type="region of interest" description="Disordered" evidence="3">
    <location>
        <begin position="341"/>
        <end position="511"/>
    </location>
</feature>
<evidence type="ECO:0000313" key="5">
    <source>
        <dbReference type="Proteomes" id="UP000237481"/>
    </source>
</evidence>
<comment type="similarity">
    <text evidence="1">Belongs to the UreD family.</text>
</comment>
<dbReference type="GO" id="GO:0016151">
    <property type="term" value="F:nickel cation binding"/>
    <property type="evidence" value="ECO:0007669"/>
    <property type="project" value="InterPro"/>
</dbReference>
<evidence type="ECO:0000256" key="1">
    <source>
        <dbReference type="ARBA" id="ARBA00007177"/>
    </source>
</evidence>
<keyword evidence="5" id="KW-1185">Reference proteome</keyword>
<name>A0A2S4KXY6_9HYPO</name>
<dbReference type="InterPro" id="IPR002669">
    <property type="entry name" value="UreD"/>
</dbReference>
<comment type="caution">
    <text evidence="4">The sequence shown here is derived from an EMBL/GenBank/DDBJ whole genome shotgun (WGS) entry which is preliminary data.</text>
</comment>
<dbReference type="InterPro" id="IPR007811">
    <property type="entry name" value="RPC4"/>
</dbReference>
<evidence type="ECO:0000256" key="3">
    <source>
        <dbReference type="SAM" id="MobiDB-lite"/>
    </source>
</evidence>
<feature type="compositionally biased region" description="Low complexity" evidence="3">
    <location>
        <begin position="381"/>
        <end position="402"/>
    </location>
</feature>
<reference evidence="4 5" key="1">
    <citation type="submission" date="2018-01" db="EMBL/GenBank/DDBJ databases">
        <title>Harnessing the power of phylogenomics to disentangle the directionality and signatures of interkingdom host jumping in the parasitic fungal genus Tolypocladium.</title>
        <authorList>
            <person name="Quandt C.A."/>
            <person name="Patterson W."/>
            <person name="Spatafora J.W."/>
        </authorList>
    </citation>
    <scope>NUCLEOTIDE SEQUENCE [LARGE SCALE GENOMIC DNA]</scope>
    <source>
        <strain evidence="4 5">NRBC 100945</strain>
    </source>
</reference>
<dbReference type="Pfam" id="PF05132">
    <property type="entry name" value="RNA_pol_Rpc4"/>
    <property type="match status" value="1"/>
</dbReference>
<dbReference type="HAMAP" id="MF_01384">
    <property type="entry name" value="UreD"/>
    <property type="match status" value="1"/>
</dbReference>
<proteinExistence type="inferred from homology"/>
<feature type="compositionally biased region" description="Gly residues" evidence="3">
    <location>
        <begin position="484"/>
        <end position="496"/>
    </location>
</feature>
<keyword evidence="2" id="KW-0143">Chaperone</keyword>
<organism evidence="4 5">
    <name type="scientific">Tolypocladium paradoxum</name>
    <dbReference type="NCBI Taxonomy" id="94208"/>
    <lineage>
        <taxon>Eukaryota</taxon>
        <taxon>Fungi</taxon>
        <taxon>Dikarya</taxon>
        <taxon>Ascomycota</taxon>
        <taxon>Pezizomycotina</taxon>
        <taxon>Sordariomycetes</taxon>
        <taxon>Hypocreomycetidae</taxon>
        <taxon>Hypocreales</taxon>
        <taxon>Ophiocordycipitaceae</taxon>
        <taxon>Tolypocladium</taxon>
    </lineage>
</organism>
<dbReference type="GO" id="GO:0003677">
    <property type="term" value="F:DNA binding"/>
    <property type="evidence" value="ECO:0007669"/>
    <property type="project" value="InterPro"/>
</dbReference>
<evidence type="ECO:0000256" key="2">
    <source>
        <dbReference type="ARBA" id="ARBA00023186"/>
    </source>
</evidence>
<dbReference type="PANTHER" id="PTHR33643">
    <property type="entry name" value="UREASE ACCESSORY PROTEIN D"/>
    <property type="match status" value="1"/>
</dbReference>
<dbReference type="Proteomes" id="UP000237481">
    <property type="component" value="Unassembled WGS sequence"/>
</dbReference>
<feature type="compositionally biased region" description="Basic and acidic residues" evidence="3">
    <location>
        <begin position="410"/>
        <end position="438"/>
    </location>
</feature>
<feature type="region of interest" description="Disordered" evidence="3">
    <location>
        <begin position="673"/>
        <end position="694"/>
    </location>
</feature>
<feature type="compositionally biased region" description="Low complexity" evidence="3">
    <location>
        <begin position="463"/>
        <end position="483"/>
    </location>
</feature>
<dbReference type="GO" id="GO:0006383">
    <property type="term" value="P:transcription by RNA polymerase III"/>
    <property type="evidence" value="ECO:0007669"/>
    <property type="project" value="InterPro"/>
</dbReference>
<dbReference type="AlphaFoldDB" id="A0A2S4KXY6"/>
<accession>A0A2S4KXY6</accession>
<feature type="compositionally biased region" description="Basic and acidic residues" evidence="3">
    <location>
        <begin position="616"/>
        <end position="659"/>
    </location>
</feature>